<comment type="caution">
    <text evidence="2">The sequence shown here is derived from an EMBL/GenBank/DDBJ whole genome shotgun (WGS) entry which is preliminary data.</text>
</comment>
<evidence type="ECO:0000256" key="1">
    <source>
        <dbReference type="SAM" id="MobiDB-lite"/>
    </source>
</evidence>
<dbReference type="AlphaFoldDB" id="A0A448XGV6"/>
<name>A0A448XGV6_9PLAT</name>
<dbReference type="EMBL" id="CAAALY010251682">
    <property type="protein sequence ID" value="VEL36220.1"/>
    <property type="molecule type" value="Genomic_DNA"/>
</dbReference>
<feature type="compositionally biased region" description="Basic and acidic residues" evidence="1">
    <location>
        <begin position="1"/>
        <end position="15"/>
    </location>
</feature>
<proteinExistence type="predicted"/>
<accession>A0A448XGV6</accession>
<evidence type="ECO:0000313" key="2">
    <source>
        <dbReference type="EMBL" id="VEL36220.1"/>
    </source>
</evidence>
<keyword evidence="3" id="KW-1185">Reference proteome</keyword>
<reference evidence="2" key="1">
    <citation type="submission" date="2018-11" db="EMBL/GenBank/DDBJ databases">
        <authorList>
            <consortium name="Pathogen Informatics"/>
        </authorList>
    </citation>
    <scope>NUCLEOTIDE SEQUENCE</scope>
</reference>
<gene>
    <name evidence="2" type="ORF">PXEA_LOCUS29660</name>
</gene>
<protein>
    <submittedName>
        <fullName evidence="2">Uncharacterized protein</fullName>
    </submittedName>
</protein>
<sequence length="96" mass="10494">MTDEGSARIHRDLRAVRRGSIRTNLQPQLQGDPPPSTAAVSSHLKPDPNLHFSTSRCCHLLNQNLYRALGASPSGLPAYHSLWRLPAISGDDSKVI</sequence>
<organism evidence="2 3">
    <name type="scientific">Protopolystoma xenopodis</name>
    <dbReference type="NCBI Taxonomy" id="117903"/>
    <lineage>
        <taxon>Eukaryota</taxon>
        <taxon>Metazoa</taxon>
        <taxon>Spiralia</taxon>
        <taxon>Lophotrochozoa</taxon>
        <taxon>Platyhelminthes</taxon>
        <taxon>Monogenea</taxon>
        <taxon>Polyopisthocotylea</taxon>
        <taxon>Polystomatidea</taxon>
        <taxon>Polystomatidae</taxon>
        <taxon>Protopolystoma</taxon>
    </lineage>
</organism>
<evidence type="ECO:0000313" key="3">
    <source>
        <dbReference type="Proteomes" id="UP000784294"/>
    </source>
</evidence>
<feature type="region of interest" description="Disordered" evidence="1">
    <location>
        <begin position="1"/>
        <end position="47"/>
    </location>
</feature>
<dbReference type="Proteomes" id="UP000784294">
    <property type="component" value="Unassembled WGS sequence"/>
</dbReference>